<dbReference type="AlphaFoldDB" id="A0AA38GEF3"/>
<feature type="non-terminal residue" evidence="1">
    <location>
        <position position="1"/>
    </location>
</feature>
<reference evidence="1 2" key="1">
    <citation type="journal article" date="2021" name="Nat. Plants">
        <title>The Taxus genome provides insights into paclitaxel biosynthesis.</title>
        <authorList>
            <person name="Xiong X."/>
            <person name="Gou J."/>
            <person name="Liao Q."/>
            <person name="Li Y."/>
            <person name="Zhou Q."/>
            <person name="Bi G."/>
            <person name="Li C."/>
            <person name="Du R."/>
            <person name="Wang X."/>
            <person name="Sun T."/>
            <person name="Guo L."/>
            <person name="Liang H."/>
            <person name="Lu P."/>
            <person name="Wu Y."/>
            <person name="Zhang Z."/>
            <person name="Ro D.K."/>
            <person name="Shang Y."/>
            <person name="Huang S."/>
            <person name="Yan J."/>
        </authorList>
    </citation>
    <scope>NUCLEOTIDE SEQUENCE [LARGE SCALE GENOMIC DNA]</scope>
    <source>
        <strain evidence="1">Ta-2019</strain>
    </source>
</reference>
<gene>
    <name evidence="1" type="ORF">KI387_022029</name>
</gene>
<dbReference type="EMBL" id="JAHRHJ020000004">
    <property type="protein sequence ID" value="KAH9320260.1"/>
    <property type="molecule type" value="Genomic_DNA"/>
</dbReference>
<evidence type="ECO:0000313" key="2">
    <source>
        <dbReference type="Proteomes" id="UP000824469"/>
    </source>
</evidence>
<evidence type="ECO:0000313" key="1">
    <source>
        <dbReference type="EMBL" id="KAH9320260.1"/>
    </source>
</evidence>
<feature type="non-terminal residue" evidence="1">
    <location>
        <position position="171"/>
    </location>
</feature>
<dbReference type="Proteomes" id="UP000824469">
    <property type="component" value="Unassembled WGS sequence"/>
</dbReference>
<comment type="caution">
    <text evidence="1">The sequence shown here is derived from an EMBL/GenBank/DDBJ whole genome shotgun (WGS) entry which is preliminary data.</text>
</comment>
<accession>A0AA38GEF3</accession>
<keyword evidence="2" id="KW-1185">Reference proteome</keyword>
<proteinExistence type="predicted"/>
<protein>
    <submittedName>
        <fullName evidence="1">Uncharacterized protein</fullName>
    </submittedName>
</protein>
<organism evidence="1 2">
    <name type="scientific">Taxus chinensis</name>
    <name type="common">Chinese yew</name>
    <name type="synonym">Taxus wallichiana var. chinensis</name>
    <dbReference type="NCBI Taxonomy" id="29808"/>
    <lineage>
        <taxon>Eukaryota</taxon>
        <taxon>Viridiplantae</taxon>
        <taxon>Streptophyta</taxon>
        <taxon>Embryophyta</taxon>
        <taxon>Tracheophyta</taxon>
        <taxon>Spermatophyta</taxon>
        <taxon>Pinopsida</taxon>
        <taxon>Pinidae</taxon>
        <taxon>Conifers II</taxon>
        <taxon>Cupressales</taxon>
        <taxon>Taxaceae</taxon>
        <taxon>Taxus</taxon>
    </lineage>
</organism>
<sequence length="171" mass="20438">IPQVRKGSSLCFVFRVKVARWKNQIVRMRNSLLVLLQKVRILFIFKAHKVYAYAFYRIVTILLRLQSKQSFKAEGRRQVELRMRWKKNQLKRKKKGRQYGEKGKRHTIMPIMLTLRKLFNGMKAGIEWKMSKETLNRDLGKQVDDDRIVAFEEVKKDINALSKEQQMEVII</sequence>
<name>A0AA38GEF3_TAXCH</name>